<proteinExistence type="predicted"/>
<keyword evidence="2" id="KW-1185">Reference proteome</keyword>
<comment type="caution">
    <text evidence="1">The sequence shown here is derived from an EMBL/GenBank/DDBJ whole genome shotgun (WGS) entry which is preliminary data.</text>
</comment>
<reference evidence="2" key="1">
    <citation type="journal article" date="2019" name="Int. J. Syst. Evol. Microbiol.">
        <title>The Global Catalogue of Microorganisms (GCM) 10K type strain sequencing project: providing services to taxonomists for standard genome sequencing and annotation.</title>
        <authorList>
            <consortium name="The Broad Institute Genomics Platform"/>
            <consortium name="The Broad Institute Genome Sequencing Center for Infectious Disease"/>
            <person name="Wu L."/>
            <person name="Ma J."/>
        </authorList>
    </citation>
    <scope>NUCLEOTIDE SEQUENCE [LARGE SCALE GENOMIC DNA]</scope>
    <source>
        <strain evidence="2">IBRC-M 10703</strain>
    </source>
</reference>
<sequence length="203" mass="23276">MSNEETNQKPSEMNPEDLPDVRAFQDEFTRGFLQSSVETEPGYYPFLSGTGAYQMGFPAGGIIGEQGYARENKNFESFLIGDLNSNGLETSIDIKYFLNNKEGDEIYNLEILNSQFNDELAFEEINLENRKLFIAPFEGNYENYGYASYLQNTESSGGVQIIYDTLCTLETDKCMELKDIQQDEIVNWMKSVEFVNEKNEREN</sequence>
<evidence type="ECO:0000313" key="2">
    <source>
        <dbReference type="Proteomes" id="UP001595772"/>
    </source>
</evidence>
<name>A0ABV8GX09_9BACI</name>
<evidence type="ECO:0000313" key="1">
    <source>
        <dbReference type="EMBL" id="MFC4024367.1"/>
    </source>
</evidence>
<dbReference type="RefSeq" id="WP_379496863.1">
    <property type="nucleotide sequence ID" value="NZ_JBHSAO010000008.1"/>
</dbReference>
<accession>A0ABV8GX09</accession>
<dbReference type="EMBL" id="JBHSAO010000008">
    <property type="protein sequence ID" value="MFC4024367.1"/>
    <property type="molecule type" value="Genomic_DNA"/>
</dbReference>
<organism evidence="1 2">
    <name type="scientific">Oceanobacillus longus</name>
    <dbReference type="NCBI Taxonomy" id="930120"/>
    <lineage>
        <taxon>Bacteria</taxon>
        <taxon>Bacillati</taxon>
        <taxon>Bacillota</taxon>
        <taxon>Bacilli</taxon>
        <taxon>Bacillales</taxon>
        <taxon>Bacillaceae</taxon>
        <taxon>Oceanobacillus</taxon>
    </lineage>
</organism>
<gene>
    <name evidence="1" type="ORF">ACFOUV_11230</name>
</gene>
<protein>
    <submittedName>
        <fullName evidence="1">Uncharacterized protein</fullName>
    </submittedName>
</protein>
<dbReference type="Proteomes" id="UP001595772">
    <property type="component" value="Unassembled WGS sequence"/>
</dbReference>